<sequence length="353" mass="39260">MPRPKKGARLTQRTDGRFYIRDSDGTQIACRTRDRRAAEIALAKYIAQRGRPAGPAPAAEMTVAAVLDYYGAEHAPHVADPARIGHTIDALLAFWADLPVSTITGETCRRYARSRFKKSTGGADPVPVAVGTVRRELATLQAALNHCAREGYLLGAPKVTLPPKPGPRERWLTRKEVARLLRAAWRNPRAHHLARFILISIYTGTRKSAVLNLRWSAHVSGGWIDLEHEIMHRAAEGTRRTKKRQPPAKLPRRLQAHLKRWVRDDARFVVTDGGQGVGSIRTAWATACAAAGLEGITPHVLRHTAITWAMQRGANKWDAASFFGVSLDTLERVYGHHHEDHQKSAIAAMDRRR</sequence>
<keyword evidence="2" id="KW-0233">DNA recombination</keyword>
<dbReference type="GO" id="GO:0015074">
    <property type="term" value="P:DNA integration"/>
    <property type="evidence" value="ECO:0007669"/>
    <property type="project" value="UniProtKB-KW"/>
</dbReference>
<dbReference type="AlphaFoldDB" id="A0A2K8K5I9"/>
<dbReference type="InterPro" id="IPR002104">
    <property type="entry name" value="Integrase_catalytic"/>
</dbReference>
<protein>
    <submittedName>
        <fullName evidence="4">Site-specific integrase</fullName>
    </submittedName>
</protein>
<dbReference type="STRING" id="441209.GCA_001870665_00871"/>
<dbReference type="CDD" id="cd00796">
    <property type="entry name" value="INT_Rci_Hp1_C"/>
    <property type="match status" value="1"/>
</dbReference>
<dbReference type="InterPro" id="IPR011010">
    <property type="entry name" value="DNA_brk_join_enz"/>
</dbReference>
<dbReference type="PROSITE" id="PS51898">
    <property type="entry name" value="TYR_RECOMBINASE"/>
    <property type="match status" value="1"/>
</dbReference>
<dbReference type="SUPFAM" id="SSF56349">
    <property type="entry name" value="DNA breaking-rejoining enzymes"/>
    <property type="match status" value="1"/>
</dbReference>
<dbReference type="InterPro" id="IPR013762">
    <property type="entry name" value="Integrase-like_cat_sf"/>
</dbReference>
<dbReference type="InterPro" id="IPR050090">
    <property type="entry name" value="Tyrosine_recombinase_XerCD"/>
</dbReference>
<reference evidence="4 5" key="1">
    <citation type="submission" date="2017-11" db="EMBL/GenBank/DDBJ databases">
        <title>Revised Sequence and Annotation of the Rhodobaca barguzinensis strain alga05 Genome.</title>
        <authorList>
            <person name="Kopejtka K."/>
            <person name="Tomasch J.M."/>
            <person name="Bunk B."/>
            <person name="Koblizek M."/>
        </authorList>
    </citation>
    <scope>NUCLEOTIDE SEQUENCE [LARGE SCALE GENOMIC DNA]</scope>
    <source>
        <strain evidence="5">alga05</strain>
    </source>
</reference>
<organism evidence="4 5">
    <name type="scientific">Roseinatronobacter bogoriensis subsp. barguzinensis</name>
    <dbReference type="NCBI Taxonomy" id="441209"/>
    <lineage>
        <taxon>Bacteria</taxon>
        <taxon>Pseudomonadati</taxon>
        <taxon>Pseudomonadota</taxon>
        <taxon>Alphaproteobacteria</taxon>
        <taxon>Rhodobacterales</taxon>
        <taxon>Paracoccaceae</taxon>
        <taxon>Roseinatronobacter</taxon>
    </lineage>
</organism>
<proteinExistence type="predicted"/>
<dbReference type="KEGG" id="rbg:BG454_01805"/>
<dbReference type="GO" id="GO:0003677">
    <property type="term" value="F:DNA binding"/>
    <property type="evidence" value="ECO:0007669"/>
    <property type="project" value="InterPro"/>
</dbReference>
<name>A0A2K8K5I9_9RHOB</name>
<keyword evidence="1" id="KW-0229">DNA integration</keyword>
<evidence type="ECO:0000313" key="4">
    <source>
        <dbReference type="EMBL" id="ATX64721.1"/>
    </source>
</evidence>
<gene>
    <name evidence="4" type="ORF">BG454_01805</name>
</gene>
<dbReference type="GO" id="GO:0006310">
    <property type="term" value="P:DNA recombination"/>
    <property type="evidence" value="ECO:0007669"/>
    <property type="project" value="UniProtKB-KW"/>
</dbReference>
<dbReference type="Proteomes" id="UP000228948">
    <property type="component" value="Chromosome"/>
</dbReference>
<evidence type="ECO:0000259" key="3">
    <source>
        <dbReference type="PROSITE" id="PS51898"/>
    </source>
</evidence>
<evidence type="ECO:0000313" key="5">
    <source>
        <dbReference type="Proteomes" id="UP000228948"/>
    </source>
</evidence>
<evidence type="ECO:0000256" key="2">
    <source>
        <dbReference type="ARBA" id="ARBA00023172"/>
    </source>
</evidence>
<accession>A0A2K8K5I9</accession>
<dbReference type="Pfam" id="PF00589">
    <property type="entry name" value="Phage_integrase"/>
    <property type="match status" value="1"/>
</dbReference>
<dbReference type="PANTHER" id="PTHR30349">
    <property type="entry name" value="PHAGE INTEGRASE-RELATED"/>
    <property type="match status" value="1"/>
</dbReference>
<dbReference type="EMBL" id="CP024899">
    <property type="protein sequence ID" value="ATX64721.1"/>
    <property type="molecule type" value="Genomic_DNA"/>
</dbReference>
<dbReference type="OrthoDB" id="9808346at2"/>
<evidence type="ECO:0000256" key="1">
    <source>
        <dbReference type="ARBA" id="ARBA00022908"/>
    </source>
</evidence>
<dbReference type="PANTHER" id="PTHR30349:SF88">
    <property type="entry name" value="BLL1584 PROTEIN"/>
    <property type="match status" value="1"/>
</dbReference>
<dbReference type="Gene3D" id="1.10.443.10">
    <property type="entry name" value="Intergrase catalytic core"/>
    <property type="match status" value="1"/>
</dbReference>
<keyword evidence="5" id="KW-1185">Reference proteome</keyword>
<feature type="domain" description="Tyr recombinase" evidence="3">
    <location>
        <begin position="167"/>
        <end position="347"/>
    </location>
</feature>